<keyword evidence="7 9" id="KW-0503">Monooxygenase</keyword>
<dbReference type="InterPro" id="IPR017972">
    <property type="entry name" value="Cyt_P450_CS"/>
</dbReference>
<dbReference type="PRINTS" id="PR00385">
    <property type="entry name" value="P450"/>
</dbReference>
<dbReference type="CDD" id="cd11072">
    <property type="entry name" value="CYP71-like"/>
    <property type="match status" value="1"/>
</dbReference>
<evidence type="ECO:0000256" key="5">
    <source>
        <dbReference type="ARBA" id="ARBA00023002"/>
    </source>
</evidence>
<evidence type="ECO:0000256" key="3">
    <source>
        <dbReference type="ARBA" id="ARBA00022617"/>
    </source>
</evidence>
<dbReference type="EMBL" id="CM018032">
    <property type="protein sequence ID" value="KAA8546799.1"/>
    <property type="molecule type" value="Genomic_DNA"/>
</dbReference>
<dbReference type="Pfam" id="PF00067">
    <property type="entry name" value="p450"/>
    <property type="match status" value="1"/>
</dbReference>
<dbReference type="GO" id="GO:0005506">
    <property type="term" value="F:iron ion binding"/>
    <property type="evidence" value="ECO:0007669"/>
    <property type="project" value="InterPro"/>
</dbReference>
<dbReference type="PROSITE" id="PS00086">
    <property type="entry name" value="CYTOCHROME_P450"/>
    <property type="match status" value="1"/>
</dbReference>
<evidence type="ECO:0000256" key="2">
    <source>
        <dbReference type="ARBA" id="ARBA00010617"/>
    </source>
</evidence>
<evidence type="ECO:0000256" key="8">
    <source>
        <dbReference type="PIRSR" id="PIRSR602401-1"/>
    </source>
</evidence>
<evidence type="ECO:0008006" key="13">
    <source>
        <dbReference type="Google" id="ProtNLM"/>
    </source>
</evidence>
<feature type="transmembrane region" description="Helical" evidence="10">
    <location>
        <begin position="12"/>
        <end position="29"/>
    </location>
</feature>
<proteinExistence type="inferred from homology"/>
<dbReference type="AlphaFoldDB" id="A0A5J5BUX2"/>
<accession>A0A5J5BUX2</accession>
<dbReference type="GO" id="GO:0016705">
    <property type="term" value="F:oxidoreductase activity, acting on paired donors, with incorporation or reduction of molecular oxygen"/>
    <property type="evidence" value="ECO:0007669"/>
    <property type="project" value="InterPro"/>
</dbReference>
<evidence type="ECO:0000256" key="10">
    <source>
        <dbReference type="SAM" id="Phobius"/>
    </source>
</evidence>
<dbReference type="Gene3D" id="1.10.630.10">
    <property type="entry name" value="Cytochrome P450"/>
    <property type="match status" value="1"/>
</dbReference>
<organism evidence="11 12">
    <name type="scientific">Nyssa sinensis</name>
    <dbReference type="NCBI Taxonomy" id="561372"/>
    <lineage>
        <taxon>Eukaryota</taxon>
        <taxon>Viridiplantae</taxon>
        <taxon>Streptophyta</taxon>
        <taxon>Embryophyta</taxon>
        <taxon>Tracheophyta</taxon>
        <taxon>Spermatophyta</taxon>
        <taxon>Magnoliopsida</taxon>
        <taxon>eudicotyledons</taxon>
        <taxon>Gunneridae</taxon>
        <taxon>Pentapetalae</taxon>
        <taxon>asterids</taxon>
        <taxon>Cornales</taxon>
        <taxon>Nyssaceae</taxon>
        <taxon>Nyssa</taxon>
    </lineage>
</organism>
<keyword evidence="6 8" id="KW-0408">Iron</keyword>
<dbReference type="GO" id="GO:0020037">
    <property type="term" value="F:heme binding"/>
    <property type="evidence" value="ECO:0007669"/>
    <property type="project" value="InterPro"/>
</dbReference>
<evidence type="ECO:0000256" key="4">
    <source>
        <dbReference type="ARBA" id="ARBA00022723"/>
    </source>
</evidence>
<evidence type="ECO:0000256" key="6">
    <source>
        <dbReference type="ARBA" id="ARBA00023004"/>
    </source>
</evidence>
<keyword evidence="4 8" id="KW-0479">Metal-binding</keyword>
<dbReference type="PANTHER" id="PTHR47955">
    <property type="entry name" value="CYTOCHROME P450 FAMILY 71 PROTEIN"/>
    <property type="match status" value="1"/>
</dbReference>
<dbReference type="FunFam" id="1.10.630.10:FF:000011">
    <property type="entry name" value="Cytochrome P450 83B1"/>
    <property type="match status" value="1"/>
</dbReference>
<evidence type="ECO:0000256" key="1">
    <source>
        <dbReference type="ARBA" id="ARBA00001971"/>
    </source>
</evidence>
<dbReference type="Proteomes" id="UP000325577">
    <property type="component" value="Linkage Group LG1"/>
</dbReference>
<keyword evidence="5 9" id="KW-0560">Oxidoreductase</keyword>
<evidence type="ECO:0000313" key="11">
    <source>
        <dbReference type="EMBL" id="KAA8546799.1"/>
    </source>
</evidence>
<dbReference type="PRINTS" id="PR00463">
    <property type="entry name" value="EP450I"/>
</dbReference>
<comment type="similarity">
    <text evidence="2 9">Belongs to the cytochrome P450 family.</text>
</comment>
<dbReference type="InterPro" id="IPR036396">
    <property type="entry name" value="Cyt_P450_sf"/>
</dbReference>
<dbReference type="PANTHER" id="PTHR47955:SF19">
    <property type="entry name" value="CYTOCHROME P450 71A9-LIKE ISOFORM X1"/>
    <property type="match status" value="1"/>
</dbReference>
<keyword evidence="12" id="KW-1185">Reference proteome</keyword>
<keyword evidence="3 8" id="KW-0349">Heme</keyword>
<sequence length="512" mass="58323">MSVAIFPSTPVWLPLFVVLLLPFLSLYLLQQWKKAGKTAKLPPGPPKLPIIGNLHQLGKLPHHSLWQLSLKYGSVMLLQLGNIPTLIISSADMAKEIMKTHDLAFCSRPCSPGPKRLSYNFLDVAFSPYGELWREMRKIFVTELFSSKRLQSSWHIRDIEINHLINSLSQASPNLVNLDEEIYTLVDRIICTVAFGKSFGGKQFKDQKFKDFIDETMKMLDSFSAEDFFPSVGWIADALTGLRGRLERCFRNLNDYFEMIIEEHLDPARPKPDYEDFVDVLIGLFKDQTSAFHLTKDHIKAILMNTFIGGTDTSAVTMVWAMFELIKNPRVMQMLQAEIRSCVGKKPKVGTNDIAKLTYLKMVVKETLRMHPAAPLLIPRETIQQCKIGGNNGYTVYPKTRVLVNAYAIGRDPNNWKNPHVFYPERFKDNNIDFKGNHFELLPFGAGRRICPGVVMAIGTIEFTLANLLYCFDWELPGGMKREDMSMEEQGGITIHKKTPLQLVPIKYNCQD</sequence>
<dbReference type="GO" id="GO:0004497">
    <property type="term" value="F:monooxygenase activity"/>
    <property type="evidence" value="ECO:0007669"/>
    <property type="project" value="UniProtKB-KW"/>
</dbReference>
<dbReference type="InterPro" id="IPR001128">
    <property type="entry name" value="Cyt_P450"/>
</dbReference>
<evidence type="ECO:0000313" key="12">
    <source>
        <dbReference type="Proteomes" id="UP000325577"/>
    </source>
</evidence>
<keyword evidence="10" id="KW-0472">Membrane</keyword>
<feature type="binding site" description="axial binding residue" evidence="8">
    <location>
        <position position="451"/>
    </location>
    <ligand>
        <name>heme</name>
        <dbReference type="ChEBI" id="CHEBI:30413"/>
    </ligand>
    <ligandPart>
        <name>Fe</name>
        <dbReference type="ChEBI" id="CHEBI:18248"/>
    </ligandPart>
</feature>
<name>A0A5J5BUX2_9ASTE</name>
<keyword evidence="10" id="KW-1133">Transmembrane helix</keyword>
<protein>
    <recommendedName>
        <fullName evidence="13">Cytochrome P450</fullName>
    </recommendedName>
</protein>
<dbReference type="InterPro" id="IPR002401">
    <property type="entry name" value="Cyt_P450_E_grp-I"/>
</dbReference>
<keyword evidence="10" id="KW-0812">Transmembrane</keyword>
<evidence type="ECO:0000256" key="9">
    <source>
        <dbReference type="RuleBase" id="RU000461"/>
    </source>
</evidence>
<comment type="cofactor">
    <cofactor evidence="1 8">
        <name>heme</name>
        <dbReference type="ChEBI" id="CHEBI:30413"/>
    </cofactor>
</comment>
<reference evidence="11 12" key="1">
    <citation type="submission" date="2019-09" db="EMBL/GenBank/DDBJ databases">
        <title>A chromosome-level genome assembly of the Chinese tupelo Nyssa sinensis.</title>
        <authorList>
            <person name="Yang X."/>
            <person name="Kang M."/>
            <person name="Yang Y."/>
            <person name="Xiong H."/>
            <person name="Wang M."/>
            <person name="Zhang Z."/>
            <person name="Wang Z."/>
            <person name="Wu H."/>
            <person name="Ma T."/>
            <person name="Liu J."/>
            <person name="Xi Z."/>
        </authorList>
    </citation>
    <scope>NUCLEOTIDE SEQUENCE [LARGE SCALE GENOMIC DNA]</scope>
    <source>
        <strain evidence="11">J267</strain>
        <tissue evidence="11">Leaf</tissue>
    </source>
</reference>
<evidence type="ECO:0000256" key="7">
    <source>
        <dbReference type="ARBA" id="ARBA00023033"/>
    </source>
</evidence>
<dbReference type="SUPFAM" id="SSF48264">
    <property type="entry name" value="Cytochrome P450"/>
    <property type="match status" value="1"/>
</dbReference>
<dbReference type="OrthoDB" id="2789670at2759"/>
<gene>
    <name evidence="11" type="ORF">F0562_003228</name>
</gene>